<sequence length="395" mass="46536">MDHVKAICFDTTATNTGRIGGTCILLEQWLERSLLYLPCRHHIYEIILRSVFDHKFGSTFGPNVPLFQRFQLAWPKLNLNNFKPGLQDTKVSQHLNNSTECILKFCMSELTKIQCREDYREFLELTVIFLNGTPARHIFFRVPGAIHHARWMSKAIYCLKIFILRQKYKLNKREYNSVRDICIFIVLCYVKAWFNAPNACVAPRQDLQFLRDLYDYKTIDENLSEVTLKKFINHLWYLSPESVGFAFFDNEISDDTKIKMVQALKKDNNVDGDSINVEKRLYVKLNEIPSFINNTIESFISDKTLNFFKRFNINYNFIETSPSTWENNLEYKRGKEIISKLKIVNDTAERAVKLIEDFNKIGPKNEEQKQYILQVVTEYRQQYSNSNKSTLMEKL</sequence>
<dbReference type="PANTHER" id="PTHR46113">
    <property type="entry name" value="SNAC DOMAIN-CONTAINING PROTEIN"/>
    <property type="match status" value="1"/>
</dbReference>
<protein>
    <submittedName>
        <fullName evidence="1">Uncharacterized protein</fullName>
    </submittedName>
</protein>
<gene>
    <name evidence="1" type="ORF">g.171517</name>
</gene>
<accession>A0A2S2QXY4</accession>
<reference evidence="1" key="1">
    <citation type="submission" date="2018-04" db="EMBL/GenBank/DDBJ databases">
        <title>Transcriptome assembly of Sipha flava.</title>
        <authorList>
            <person name="Scully E.D."/>
            <person name="Geib S.M."/>
            <person name="Palmer N.A."/>
            <person name="Koch K."/>
            <person name="Bradshaw J."/>
            <person name="Heng-Moss T."/>
            <person name="Sarath G."/>
        </authorList>
    </citation>
    <scope>NUCLEOTIDE SEQUENCE</scope>
</reference>
<dbReference type="EMBL" id="GGMS01012779">
    <property type="protein sequence ID" value="MBY81982.1"/>
    <property type="molecule type" value="Transcribed_RNA"/>
</dbReference>
<name>A0A2S2QXY4_9HEMI</name>
<evidence type="ECO:0000313" key="1">
    <source>
        <dbReference type="EMBL" id="MBY81982.1"/>
    </source>
</evidence>
<proteinExistence type="predicted"/>
<dbReference type="PANTHER" id="PTHR46113:SF1">
    <property type="entry name" value="PEPTIDASE M17 LEUCYL AMINOPEPTIDASE N-TERMINAL DOMAIN-CONTAINING PROTEIN"/>
    <property type="match status" value="1"/>
</dbReference>
<dbReference type="OrthoDB" id="6615098at2759"/>
<organism evidence="1">
    <name type="scientific">Sipha flava</name>
    <name type="common">yellow sugarcane aphid</name>
    <dbReference type="NCBI Taxonomy" id="143950"/>
    <lineage>
        <taxon>Eukaryota</taxon>
        <taxon>Metazoa</taxon>
        <taxon>Ecdysozoa</taxon>
        <taxon>Arthropoda</taxon>
        <taxon>Hexapoda</taxon>
        <taxon>Insecta</taxon>
        <taxon>Pterygota</taxon>
        <taxon>Neoptera</taxon>
        <taxon>Paraneoptera</taxon>
        <taxon>Hemiptera</taxon>
        <taxon>Sternorrhyncha</taxon>
        <taxon>Aphidomorpha</taxon>
        <taxon>Aphidoidea</taxon>
        <taxon>Aphididae</taxon>
        <taxon>Sipha</taxon>
    </lineage>
</organism>
<dbReference type="AlphaFoldDB" id="A0A2S2QXY4"/>